<feature type="domain" description="Peptidase M3A/M3B catalytic" evidence="7">
    <location>
        <begin position="1"/>
        <end position="110"/>
    </location>
</feature>
<feature type="non-terminal residue" evidence="8">
    <location>
        <position position="1"/>
    </location>
</feature>
<dbReference type="InterPro" id="IPR045090">
    <property type="entry name" value="Pept_M3A_M3B"/>
</dbReference>
<evidence type="ECO:0000256" key="5">
    <source>
        <dbReference type="ARBA" id="ARBA00022833"/>
    </source>
</evidence>
<feature type="non-terminal residue" evidence="8">
    <location>
        <position position="110"/>
    </location>
</feature>
<proteinExistence type="predicted"/>
<dbReference type="GO" id="GO:0004180">
    <property type="term" value="F:carboxypeptidase activity"/>
    <property type="evidence" value="ECO:0007669"/>
    <property type="project" value="TreeGrafter"/>
</dbReference>
<evidence type="ECO:0000259" key="7">
    <source>
        <dbReference type="Pfam" id="PF01432"/>
    </source>
</evidence>
<evidence type="ECO:0000256" key="6">
    <source>
        <dbReference type="ARBA" id="ARBA00023049"/>
    </source>
</evidence>
<dbReference type="Gene3D" id="1.10.1370.40">
    <property type="match status" value="1"/>
</dbReference>
<evidence type="ECO:0000256" key="4">
    <source>
        <dbReference type="ARBA" id="ARBA00022801"/>
    </source>
</evidence>
<keyword evidence="6" id="KW-0482">Metalloprotease</keyword>
<dbReference type="Pfam" id="PF01432">
    <property type="entry name" value="Peptidase_M3"/>
    <property type="match status" value="1"/>
</dbReference>
<keyword evidence="4" id="KW-0378">Hydrolase</keyword>
<name>X1ETK4_9ZZZZ</name>
<dbReference type="SUPFAM" id="SSF55486">
    <property type="entry name" value="Metalloproteases ('zincins'), catalytic domain"/>
    <property type="match status" value="1"/>
</dbReference>
<reference evidence="8" key="1">
    <citation type="journal article" date="2014" name="Front. Microbiol.">
        <title>High frequency of phylogenetically diverse reductive dehalogenase-homologous genes in deep subseafloor sedimentary metagenomes.</title>
        <authorList>
            <person name="Kawai M."/>
            <person name="Futagami T."/>
            <person name="Toyoda A."/>
            <person name="Takaki Y."/>
            <person name="Nishi S."/>
            <person name="Hori S."/>
            <person name="Arai W."/>
            <person name="Tsubouchi T."/>
            <person name="Morono Y."/>
            <person name="Uchiyama I."/>
            <person name="Ito T."/>
            <person name="Fujiyama A."/>
            <person name="Inagaki F."/>
            <person name="Takami H."/>
        </authorList>
    </citation>
    <scope>NUCLEOTIDE SEQUENCE</scope>
    <source>
        <strain evidence="8">Expedition CK06-06</strain>
    </source>
</reference>
<dbReference type="GO" id="GO:0006508">
    <property type="term" value="P:proteolysis"/>
    <property type="evidence" value="ECO:0007669"/>
    <property type="project" value="UniProtKB-KW"/>
</dbReference>
<dbReference type="InterPro" id="IPR001567">
    <property type="entry name" value="Pept_M3A_M3B_dom"/>
</dbReference>
<dbReference type="PANTHER" id="PTHR43660">
    <property type="entry name" value="DIPEPTIDYL CARBOXYPEPTIDASE"/>
    <property type="match status" value="1"/>
</dbReference>
<dbReference type="GO" id="GO:0004222">
    <property type="term" value="F:metalloendopeptidase activity"/>
    <property type="evidence" value="ECO:0007669"/>
    <property type="project" value="InterPro"/>
</dbReference>
<comment type="cofactor">
    <cofactor evidence="1">
        <name>Zn(2+)</name>
        <dbReference type="ChEBI" id="CHEBI:29105"/>
    </cofactor>
</comment>
<dbReference type="GO" id="GO:0005829">
    <property type="term" value="C:cytosol"/>
    <property type="evidence" value="ECO:0007669"/>
    <property type="project" value="TreeGrafter"/>
</dbReference>
<organism evidence="8">
    <name type="scientific">marine sediment metagenome</name>
    <dbReference type="NCBI Taxonomy" id="412755"/>
    <lineage>
        <taxon>unclassified sequences</taxon>
        <taxon>metagenomes</taxon>
        <taxon>ecological metagenomes</taxon>
    </lineage>
</organism>
<dbReference type="GO" id="GO:0046872">
    <property type="term" value="F:metal ion binding"/>
    <property type="evidence" value="ECO:0007669"/>
    <property type="project" value="UniProtKB-KW"/>
</dbReference>
<keyword evidence="3" id="KW-0479">Metal-binding</keyword>
<comment type="caution">
    <text evidence="8">The sequence shown here is derived from an EMBL/GenBank/DDBJ whole genome shotgun (WGS) entry which is preliminary data.</text>
</comment>
<evidence type="ECO:0000256" key="3">
    <source>
        <dbReference type="ARBA" id="ARBA00022723"/>
    </source>
</evidence>
<protein>
    <recommendedName>
        <fullName evidence="7">Peptidase M3A/M3B catalytic domain-containing protein</fullName>
    </recommendedName>
</protein>
<keyword evidence="2" id="KW-0645">Protease</keyword>
<evidence type="ECO:0000256" key="2">
    <source>
        <dbReference type="ARBA" id="ARBA00022670"/>
    </source>
</evidence>
<evidence type="ECO:0000313" key="8">
    <source>
        <dbReference type="EMBL" id="GAH23635.1"/>
    </source>
</evidence>
<dbReference type="AlphaFoldDB" id="X1ETK4"/>
<dbReference type="EMBL" id="BART01039813">
    <property type="protein sequence ID" value="GAH23635.1"/>
    <property type="molecule type" value="Genomic_DNA"/>
</dbReference>
<keyword evidence="5" id="KW-0862">Zinc</keyword>
<dbReference type="PANTHER" id="PTHR43660:SF1">
    <property type="entry name" value="DIPEPTIDYL CARBOXYPEPTIDASE"/>
    <property type="match status" value="1"/>
</dbReference>
<gene>
    <name evidence="8" type="ORF">S01H4_65203</name>
</gene>
<evidence type="ECO:0000256" key="1">
    <source>
        <dbReference type="ARBA" id="ARBA00001947"/>
    </source>
</evidence>
<sequence length="110" mass="12463">YHEEVMAYEVKERDGSHLGILYMDFHPRPGKRGGAWSTSIRRAHVRDGKQVTPVHLIVMNFTRPTGDKPALISFDETLTFFHEFGHALHSMLTKCEYLTVSGTAVATDFV</sequence>
<accession>X1ETK4</accession>